<sequence length="135" mass="15862">MGKIEDLKHFAEQNSLDIILIQETHLRPGSRSPKINNYNFYKTDKIFNDNTRRDMYPGGTAIFIKKHIPHHHIPTPDLAPLKLQLSSFTLKLHSQLSRLMFLHKEILPLILIETFSPLNDFNLLHNRFTNYFLGR</sequence>
<evidence type="ECO:0000313" key="2">
    <source>
        <dbReference type="EMBL" id="GIY65391.1"/>
    </source>
</evidence>
<reference evidence="2 3" key="1">
    <citation type="submission" date="2021-06" db="EMBL/GenBank/DDBJ databases">
        <title>Caerostris extrusa draft genome.</title>
        <authorList>
            <person name="Kono N."/>
            <person name="Arakawa K."/>
        </authorList>
    </citation>
    <scope>NUCLEOTIDE SEQUENCE [LARGE SCALE GENOMIC DNA]</scope>
</reference>
<accession>A0AAV4V524</accession>
<comment type="caution">
    <text evidence="2">The sequence shown here is derived from an EMBL/GenBank/DDBJ whole genome shotgun (WGS) entry which is preliminary data.</text>
</comment>
<name>A0AAV4V524_CAEEX</name>
<dbReference type="SUPFAM" id="SSF56219">
    <property type="entry name" value="DNase I-like"/>
    <property type="match status" value="1"/>
</dbReference>
<dbReference type="AlphaFoldDB" id="A0AAV4V524"/>
<keyword evidence="3" id="KW-1185">Reference proteome</keyword>
<feature type="domain" description="Endonuclease/exonuclease/phosphatase" evidence="1">
    <location>
        <begin position="7"/>
        <end position="72"/>
    </location>
</feature>
<organism evidence="2 3">
    <name type="scientific">Caerostris extrusa</name>
    <name type="common">Bark spider</name>
    <name type="synonym">Caerostris bankana</name>
    <dbReference type="NCBI Taxonomy" id="172846"/>
    <lineage>
        <taxon>Eukaryota</taxon>
        <taxon>Metazoa</taxon>
        <taxon>Ecdysozoa</taxon>
        <taxon>Arthropoda</taxon>
        <taxon>Chelicerata</taxon>
        <taxon>Arachnida</taxon>
        <taxon>Araneae</taxon>
        <taxon>Araneomorphae</taxon>
        <taxon>Entelegynae</taxon>
        <taxon>Araneoidea</taxon>
        <taxon>Araneidae</taxon>
        <taxon>Caerostris</taxon>
    </lineage>
</organism>
<dbReference type="InterPro" id="IPR036691">
    <property type="entry name" value="Endo/exonu/phosph_ase_sf"/>
</dbReference>
<dbReference type="GO" id="GO:0003824">
    <property type="term" value="F:catalytic activity"/>
    <property type="evidence" value="ECO:0007669"/>
    <property type="project" value="InterPro"/>
</dbReference>
<protein>
    <recommendedName>
        <fullName evidence="1">Endonuclease/exonuclease/phosphatase domain-containing protein</fullName>
    </recommendedName>
</protein>
<dbReference type="InterPro" id="IPR005135">
    <property type="entry name" value="Endo/exonuclease/phosphatase"/>
</dbReference>
<dbReference type="EMBL" id="BPLR01013985">
    <property type="protein sequence ID" value="GIY65391.1"/>
    <property type="molecule type" value="Genomic_DNA"/>
</dbReference>
<dbReference type="Gene3D" id="3.60.10.10">
    <property type="entry name" value="Endonuclease/exonuclease/phosphatase"/>
    <property type="match status" value="1"/>
</dbReference>
<evidence type="ECO:0000259" key="1">
    <source>
        <dbReference type="Pfam" id="PF03372"/>
    </source>
</evidence>
<proteinExistence type="predicted"/>
<dbReference type="Pfam" id="PF03372">
    <property type="entry name" value="Exo_endo_phos"/>
    <property type="match status" value="1"/>
</dbReference>
<evidence type="ECO:0000313" key="3">
    <source>
        <dbReference type="Proteomes" id="UP001054945"/>
    </source>
</evidence>
<dbReference type="Proteomes" id="UP001054945">
    <property type="component" value="Unassembled WGS sequence"/>
</dbReference>
<gene>
    <name evidence="2" type="ORF">CEXT_468821</name>
</gene>